<keyword evidence="1" id="KW-1133">Transmembrane helix</keyword>
<feature type="transmembrane region" description="Helical" evidence="1">
    <location>
        <begin position="6"/>
        <end position="25"/>
    </location>
</feature>
<dbReference type="InterPro" id="IPR058827">
    <property type="entry name" value="YbbD_head"/>
</dbReference>
<evidence type="ECO:0000259" key="2">
    <source>
        <dbReference type="Pfam" id="PF26610"/>
    </source>
</evidence>
<dbReference type="Pfam" id="PF26610">
    <property type="entry name" value="YbbD_head"/>
    <property type="match status" value="1"/>
</dbReference>
<organism evidence="3">
    <name type="scientific">hydrothermal vent metagenome</name>
    <dbReference type="NCBI Taxonomy" id="652676"/>
    <lineage>
        <taxon>unclassified sequences</taxon>
        <taxon>metagenomes</taxon>
        <taxon>ecological metagenomes</taxon>
    </lineage>
</organism>
<protein>
    <recommendedName>
        <fullName evidence="2">YbbD head domain-containing protein</fullName>
    </recommendedName>
</protein>
<reference evidence="3" key="1">
    <citation type="submission" date="2016-10" db="EMBL/GenBank/DDBJ databases">
        <authorList>
            <person name="de Groot N.N."/>
        </authorList>
    </citation>
    <scope>NUCLEOTIDE SEQUENCE</scope>
</reference>
<sequence length="128" mass="15206">MTKKILIAMLLFFIGVYFMLTYYFGDVQINKYSDRDTVIQQKAIKRGWVPAILPKSAYNISETHDIDTNELFGSFYYKDEDEAELLSKIKLLPETNETYSWEGFLFKVDRERKYIRYRNKTTNIITGD</sequence>
<keyword evidence="1" id="KW-0812">Transmembrane</keyword>
<gene>
    <name evidence="3" type="ORF">MNB_SV-6-17</name>
</gene>
<name>A0A1W1BHT9_9ZZZZ</name>
<accession>A0A1W1BHT9</accession>
<evidence type="ECO:0000256" key="1">
    <source>
        <dbReference type="SAM" id="Phobius"/>
    </source>
</evidence>
<dbReference type="EMBL" id="FPHC01000028">
    <property type="protein sequence ID" value="SFV53058.1"/>
    <property type="molecule type" value="Genomic_DNA"/>
</dbReference>
<evidence type="ECO:0000313" key="3">
    <source>
        <dbReference type="EMBL" id="SFV53058.1"/>
    </source>
</evidence>
<proteinExistence type="predicted"/>
<feature type="domain" description="YbbD head" evidence="2">
    <location>
        <begin position="26"/>
        <end position="75"/>
    </location>
</feature>
<keyword evidence="1" id="KW-0472">Membrane</keyword>
<dbReference type="AlphaFoldDB" id="A0A1W1BHT9"/>